<dbReference type="InterPro" id="IPR004477">
    <property type="entry name" value="ComEC_N"/>
</dbReference>
<feature type="region of interest" description="Disordered" evidence="6">
    <location>
        <begin position="1"/>
        <end position="55"/>
    </location>
</feature>
<feature type="transmembrane region" description="Helical" evidence="7">
    <location>
        <begin position="336"/>
        <end position="358"/>
    </location>
</feature>
<organism evidence="9 10">
    <name type="scientific">Serinibacter salmoneus</name>
    <dbReference type="NCBI Taxonomy" id="556530"/>
    <lineage>
        <taxon>Bacteria</taxon>
        <taxon>Bacillati</taxon>
        <taxon>Actinomycetota</taxon>
        <taxon>Actinomycetes</taxon>
        <taxon>Micrococcales</taxon>
        <taxon>Beutenbergiaceae</taxon>
        <taxon>Serinibacter</taxon>
    </lineage>
</organism>
<feature type="transmembrane region" description="Helical" evidence="7">
    <location>
        <begin position="112"/>
        <end position="135"/>
    </location>
</feature>
<keyword evidence="4 7" id="KW-1133">Transmembrane helix</keyword>
<feature type="transmembrane region" description="Helical" evidence="7">
    <location>
        <begin position="463"/>
        <end position="484"/>
    </location>
</feature>
<feature type="domain" description="ComEC/Rec2-related protein" evidence="8">
    <location>
        <begin position="317"/>
        <end position="575"/>
    </location>
</feature>
<evidence type="ECO:0000256" key="3">
    <source>
        <dbReference type="ARBA" id="ARBA00022692"/>
    </source>
</evidence>
<dbReference type="GO" id="GO:0005886">
    <property type="term" value="C:plasma membrane"/>
    <property type="evidence" value="ECO:0007669"/>
    <property type="project" value="UniProtKB-SubCell"/>
</dbReference>
<feature type="transmembrane region" description="Helical" evidence="7">
    <location>
        <begin position="83"/>
        <end position="100"/>
    </location>
</feature>
<dbReference type="SUPFAM" id="SSF56281">
    <property type="entry name" value="Metallo-hydrolase/oxidoreductase"/>
    <property type="match status" value="1"/>
</dbReference>
<evidence type="ECO:0000256" key="5">
    <source>
        <dbReference type="ARBA" id="ARBA00023136"/>
    </source>
</evidence>
<proteinExistence type="predicted"/>
<feature type="transmembrane region" description="Helical" evidence="7">
    <location>
        <begin position="365"/>
        <end position="382"/>
    </location>
</feature>
<dbReference type="NCBIfam" id="TIGR00360">
    <property type="entry name" value="ComEC_N-term"/>
    <property type="match status" value="1"/>
</dbReference>
<feature type="transmembrane region" description="Helical" evidence="7">
    <location>
        <begin position="554"/>
        <end position="575"/>
    </location>
</feature>
<evidence type="ECO:0000313" key="10">
    <source>
        <dbReference type="Proteomes" id="UP000224915"/>
    </source>
</evidence>
<feature type="transmembrane region" description="Helical" evidence="7">
    <location>
        <begin position="434"/>
        <end position="451"/>
    </location>
</feature>
<accession>A0A2A9D269</accession>
<dbReference type="PANTHER" id="PTHR30619:SF1">
    <property type="entry name" value="RECOMBINATION PROTEIN 2"/>
    <property type="match status" value="1"/>
</dbReference>
<evidence type="ECO:0000256" key="1">
    <source>
        <dbReference type="ARBA" id="ARBA00004651"/>
    </source>
</evidence>
<sequence>MSRIRAPVGETDEDPGGSIRAETSVPRTQGVALPGPVAPGSVQPRGPAPHPQETAPDLRLLPAAVAVWATAAVATAMAPRERAAVVLFAVLGALVAYGRGRRRGHGRHGAAWSGPAGALLLACCATVCLLASLAAQSTSRTAGLAQALTAERGEILVRALSAPREISRGFDGEARVAFQATLLGVHGGAAAGDTVENSVVERGVVGGGGVNRLSADPDAVADPASGASNAGLRIPVLVIGGSSWSEVTPGEVVATRGSLRPAQPGDAVEALAYVDAEHERRQPAPAWRALVQRARLGLHDALAPLPGHAHGLVPGIAVGDDSAVPEDLRAAMRASALGHLLAVSGAHVVIVLGLATAVLPWRGRVGRTVTGVAVVIGLLGIVGPEPSVLRAVAMGAVGLLAVALGRRASGLPALCAAVIGLLVLDPWTAREAGFALSAGATAGLVLFSRAWSERLARHMPAVLAAAIAVPLAAQVGCLPAILLLEPGIPTWGVPANALVAPVVAPLTVLALGAALAAPWQPGLTAVLGWCAQPFTWWIEAVATVSAALPGGRLPWPGGVGGAVGALAAILVVGALQRRWSRTGRRALDLRLALPVLVSLVAVATLAVAVPAGRSVLVQWVRGSALVGDPWIAPGWRLAQCDVGQGSALVISTAPNGGVSDDGESSAGEPGAVLVDTGPPGSGVADCLAALGVHHLAALVITHGDLDHSGEATALLGAADRGGIAVDRLVIPAVEEERLATLTGAAAERGVEVLPMDTTSAPLSLGSVDLLALWPTPRAAATLPSEDGNALSLTLWLRAPELTALVHGDTGADQHTALLATWPGELPARPDVIVVAHHGSGDQDPTALADWAGPIALISVGVDNDYGHPASWVIDTLTDAGSLIGRTDRCGPMTVAARDGPLTLTGC</sequence>
<dbReference type="OrthoDB" id="7177610at2"/>
<keyword evidence="5 7" id="KW-0472">Membrane</keyword>
<gene>
    <name evidence="9" type="ORF">ATL40_1625</name>
</gene>
<dbReference type="RefSeq" id="WP_143556901.1">
    <property type="nucleotide sequence ID" value="NZ_PDJD01000001.1"/>
</dbReference>
<evidence type="ECO:0000256" key="4">
    <source>
        <dbReference type="ARBA" id="ARBA00022989"/>
    </source>
</evidence>
<evidence type="ECO:0000256" key="6">
    <source>
        <dbReference type="SAM" id="MobiDB-lite"/>
    </source>
</evidence>
<keyword evidence="10" id="KW-1185">Reference proteome</keyword>
<comment type="caution">
    <text evidence="9">The sequence shown here is derived from an EMBL/GenBank/DDBJ whole genome shotgun (WGS) entry which is preliminary data.</text>
</comment>
<dbReference type="AlphaFoldDB" id="A0A2A9D269"/>
<dbReference type="Gene3D" id="3.60.15.10">
    <property type="entry name" value="Ribonuclease Z/Hydroxyacylglutathione hydrolase-like"/>
    <property type="match status" value="1"/>
</dbReference>
<dbReference type="Pfam" id="PF03772">
    <property type="entry name" value="Competence"/>
    <property type="match status" value="1"/>
</dbReference>
<dbReference type="EMBL" id="PDJD01000001">
    <property type="protein sequence ID" value="PFG20042.1"/>
    <property type="molecule type" value="Genomic_DNA"/>
</dbReference>
<dbReference type="Proteomes" id="UP000224915">
    <property type="component" value="Unassembled WGS sequence"/>
</dbReference>
<evidence type="ECO:0000313" key="9">
    <source>
        <dbReference type="EMBL" id="PFG20042.1"/>
    </source>
</evidence>
<dbReference type="InterPro" id="IPR052159">
    <property type="entry name" value="Competence_DNA_uptake"/>
</dbReference>
<comment type="subcellular location">
    <subcellularLocation>
        <location evidence="1">Cell membrane</location>
        <topology evidence="1">Multi-pass membrane protein</topology>
    </subcellularLocation>
</comment>
<protein>
    <submittedName>
        <fullName evidence="9">Competence protein ComEC</fullName>
    </submittedName>
</protein>
<feature type="transmembrane region" description="Helical" evidence="7">
    <location>
        <begin position="496"/>
        <end position="519"/>
    </location>
</feature>
<feature type="transmembrane region" description="Helical" evidence="7">
    <location>
        <begin position="587"/>
        <end position="609"/>
    </location>
</feature>
<reference evidence="9 10" key="1">
    <citation type="submission" date="2017-10" db="EMBL/GenBank/DDBJ databases">
        <title>Sequencing the genomes of 1000 actinobacteria strains.</title>
        <authorList>
            <person name="Klenk H.-P."/>
        </authorList>
    </citation>
    <scope>NUCLEOTIDE SEQUENCE [LARGE SCALE GENOMIC DNA]</scope>
    <source>
        <strain evidence="9 10">DSM 21801</strain>
    </source>
</reference>
<evidence type="ECO:0000259" key="8">
    <source>
        <dbReference type="Pfam" id="PF03772"/>
    </source>
</evidence>
<dbReference type="InterPro" id="IPR036866">
    <property type="entry name" value="RibonucZ/Hydroxyglut_hydro"/>
</dbReference>
<feature type="transmembrane region" description="Helical" evidence="7">
    <location>
        <begin position="411"/>
        <end position="428"/>
    </location>
</feature>
<keyword evidence="3 7" id="KW-0812">Transmembrane</keyword>
<evidence type="ECO:0000256" key="7">
    <source>
        <dbReference type="SAM" id="Phobius"/>
    </source>
</evidence>
<evidence type="ECO:0000256" key="2">
    <source>
        <dbReference type="ARBA" id="ARBA00022475"/>
    </source>
</evidence>
<keyword evidence="2" id="KW-1003">Cell membrane</keyword>
<dbReference type="PANTHER" id="PTHR30619">
    <property type="entry name" value="DNA INTERNALIZATION/COMPETENCE PROTEIN COMEC/REC2"/>
    <property type="match status" value="1"/>
</dbReference>
<name>A0A2A9D269_9MICO</name>
<feature type="transmembrane region" description="Helical" evidence="7">
    <location>
        <begin position="526"/>
        <end position="548"/>
    </location>
</feature>